<evidence type="ECO:0000259" key="19">
    <source>
        <dbReference type="PROSITE" id="PS51483"/>
    </source>
</evidence>
<evidence type="ECO:0000313" key="21">
    <source>
        <dbReference type="Proteomes" id="UP000282654"/>
    </source>
</evidence>
<gene>
    <name evidence="15" type="primary">pheT</name>
    <name evidence="20" type="ORF">EDD75_0914</name>
</gene>
<dbReference type="InterPro" id="IPR005147">
    <property type="entry name" value="tRNA_synthase_B5-dom"/>
</dbReference>
<evidence type="ECO:0000256" key="9">
    <source>
        <dbReference type="ARBA" id="ARBA00022840"/>
    </source>
</evidence>
<dbReference type="InterPro" id="IPR020825">
    <property type="entry name" value="Phe-tRNA_synthase-like_B3/B4"/>
</dbReference>
<dbReference type="InterPro" id="IPR036690">
    <property type="entry name" value="Fdx_antiC-bd_sf"/>
</dbReference>
<dbReference type="FunFam" id="3.30.56.10:FF:000002">
    <property type="entry name" value="Phenylalanine--tRNA ligase beta subunit"/>
    <property type="match status" value="1"/>
</dbReference>
<dbReference type="SMART" id="SM00896">
    <property type="entry name" value="FDX-ACB"/>
    <property type="match status" value="1"/>
</dbReference>
<keyword evidence="5 16" id="KW-0820">tRNA-binding</keyword>
<evidence type="ECO:0000259" key="18">
    <source>
        <dbReference type="PROSITE" id="PS51447"/>
    </source>
</evidence>
<keyword evidence="10 15" id="KW-0460">Magnesium</keyword>
<dbReference type="FunFam" id="3.30.70.380:FF:000001">
    <property type="entry name" value="Phenylalanine--tRNA ligase beta subunit"/>
    <property type="match status" value="1"/>
</dbReference>
<dbReference type="InterPro" id="IPR002547">
    <property type="entry name" value="tRNA-bd_dom"/>
</dbReference>
<feature type="domain" description="B5" evidence="19">
    <location>
        <begin position="400"/>
        <end position="475"/>
    </location>
</feature>
<dbReference type="GO" id="GO:0004826">
    <property type="term" value="F:phenylalanine-tRNA ligase activity"/>
    <property type="evidence" value="ECO:0007669"/>
    <property type="project" value="UniProtKB-UniRule"/>
</dbReference>
<dbReference type="InterPro" id="IPR009061">
    <property type="entry name" value="DNA-bd_dom_put_sf"/>
</dbReference>
<dbReference type="Gene3D" id="3.30.56.10">
    <property type="match status" value="2"/>
</dbReference>
<evidence type="ECO:0000256" key="13">
    <source>
        <dbReference type="ARBA" id="ARBA00023146"/>
    </source>
</evidence>
<dbReference type="AlphaFoldDB" id="A0A3N5ANY8"/>
<dbReference type="Gene3D" id="3.30.70.380">
    <property type="entry name" value="Ferrodoxin-fold anticodon-binding domain"/>
    <property type="match status" value="1"/>
</dbReference>
<dbReference type="InterPro" id="IPR033714">
    <property type="entry name" value="tRNA_bind_bactPheRS"/>
</dbReference>
<keyword evidence="6 15" id="KW-0436">Ligase</keyword>
<dbReference type="SUPFAM" id="SSF54991">
    <property type="entry name" value="Anticodon-binding domain of PheRS"/>
    <property type="match status" value="1"/>
</dbReference>
<sequence length="798" mass="86047">MRVPVNWLKEFVAIPVAPEELADRLTAAGIAVDTVMRVGEALKGIVTARIREVRRHPNADRLSICVVESGGAVCEVVTGAPNVFPGAVVPLALPGARLADGTVLKKARFRGVTSEGMLCSEAELGLEERSAGIMILPPETPVGQDICLLLGLPEAVLELDLTPNRGDCLSVFGVAREVAAILGTELKSPPVLSAAGDAAAAYINVEIVNPELCGRYAARVFSEVRIGPSPLWMQVRLRLAGMRPINNVVDLTNYVMLELGQPLHAFDYETLRGRKIIVRPAVPGEELVSLDGVKRELTPEDLVIADAERAVAIAGVMGGLDTEVTAATKTVLLEAANFNPRSIRRTSRRLGLRSEASLRFEKGVDIEGPVRAADRMALLMEKIGAGRAVPGVVDNYPAPPEPRTVVVRPEKIAAVLGVAVPQEEALAGLGRLGFGVRADGSQWVVSVPSFRPDVAIEEDIVEEVARLYGYDRIPPTLPCGATTPGVRPPEEAFVQRLRHLLCGLGLREVISYSFIHPASFDRLRLAPDDPLRRVIQLKNPISEEQSVLRTTLLPGLLEVLARNLARRVDDVAIFEVGRVFYPQGAAALPEERLKLGLAVTGKEPRGWEFPPREFDFFFLKGVAAALFKGLGVADQVFEPLKDHPSLHPGRAARVMSNGELLGFMGEIHPEVAGAYDLPRRVVVAEFDVGALQAAKRPVVFAELPRFPGVVRDIAVIVPEHLPAARLAATIKAAAGALLRSVQVFDVYKGPKLPPGTKSLAFSLLFRADDRTLTDEEVTGLVGLVVERLQEEFGAVLRS</sequence>
<dbReference type="Pfam" id="PF03147">
    <property type="entry name" value="FDX-ACB"/>
    <property type="match status" value="1"/>
</dbReference>
<dbReference type="InterPro" id="IPR004532">
    <property type="entry name" value="Phe-tRNA-ligase_IIc_bsu_bact"/>
</dbReference>
<keyword evidence="9 15" id="KW-0067">ATP-binding</keyword>
<proteinExistence type="inferred from homology"/>
<evidence type="ECO:0000256" key="14">
    <source>
        <dbReference type="ARBA" id="ARBA00049255"/>
    </source>
</evidence>
<dbReference type="PROSITE" id="PS51447">
    <property type="entry name" value="FDX_ACB"/>
    <property type="match status" value="1"/>
</dbReference>
<dbReference type="RefSeq" id="WP_123928683.1">
    <property type="nucleotide sequence ID" value="NZ_RKRE01000002.1"/>
</dbReference>
<evidence type="ECO:0000256" key="7">
    <source>
        <dbReference type="ARBA" id="ARBA00022723"/>
    </source>
</evidence>
<evidence type="ECO:0000313" key="20">
    <source>
        <dbReference type="EMBL" id="RPF46663.1"/>
    </source>
</evidence>
<dbReference type="PROSITE" id="PS50886">
    <property type="entry name" value="TRBD"/>
    <property type="match status" value="1"/>
</dbReference>
<dbReference type="SMART" id="SM00874">
    <property type="entry name" value="B5"/>
    <property type="match status" value="1"/>
</dbReference>
<dbReference type="Pfam" id="PF03484">
    <property type="entry name" value="B5"/>
    <property type="match status" value="1"/>
</dbReference>
<dbReference type="InterPro" id="IPR045060">
    <property type="entry name" value="Phe-tRNA-ligase_IIc_bsu"/>
</dbReference>
<comment type="caution">
    <text evidence="20">The sequence shown here is derived from an EMBL/GenBank/DDBJ whole genome shotgun (WGS) entry which is preliminary data.</text>
</comment>
<evidence type="ECO:0000256" key="2">
    <source>
        <dbReference type="ARBA" id="ARBA00008653"/>
    </source>
</evidence>
<dbReference type="SUPFAM" id="SSF50249">
    <property type="entry name" value="Nucleic acid-binding proteins"/>
    <property type="match status" value="1"/>
</dbReference>
<dbReference type="GO" id="GO:0006432">
    <property type="term" value="P:phenylalanyl-tRNA aminoacylation"/>
    <property type="evidence" value="ECO:0007669"/>
    <property type="project" value="UniProtKB-UniRule"/>
</dbReference>
<dbReference type="GO" id="GO:0000287">
    <property type="term" value="F:magnesium ion binding"/>
    <property type="evidence" value="ECO:0007669"/>
    <property type="project" value="UniProtKB-UniRule"/>
</dbReference>
<evidence type="ECO:0000256" key="12">
    <source>
        <dbReference type="ARBA" id="ARBA00022917"/>
    </source>
</evidence>
<evidence type="ECO:0000256" key="5">
    <source>
        <dbReference type="ARBA" id="ARBA00022555"/>
    </source>
</evidence>
<feature type="binding site" evidence="15">
    <location>
        <position position="463"/>
    </location>
    <ligand>
        <name>Mg(2+)</name>
        <dbReference type="ChEBI" id="CHEBI:18420"/>
        <note>shared with alpha subunit</note>
    </ligand>
</feature>
<evidence type="ECO:0000256" key="15">
    <source>
        <dbReference type="HAMAP-Rule" id="MF_00283"/>
    </source>
</evidence>
<dbReference type="GO" id="GO:0009328">
    <property type="term" value="C:phenylalanine-tRNA ligase complex"/>
    <property type="evidence" value="ECO:0007669"/>
    <property type="project" value="TreeGrafter"/>
</dbReference>
<dbReference type="SUPFAM" id="SSF56037">
    <property type="entry name" value="PheT/TilS domain"/>
    <property type="match status" value="1"/>
</dbReference>
<dbReference type="FunFam" id="2.40.50.140:FF:000045">
    <property type="entry name" value="Phenylalanine--tRNA ligase beta subunit"/>
    <property type="match status" value="1"/>
</dbReference>
<dbReference type="OrthoDB" id="9805455at2"/>
<protein>
    <recommendedName>
        <fullName evidence="15">Phenylalanine--tRNA ligase beta subunit</fullName>
        <ecNumber evidence="15">6.1.1.20</ecNumber>
    </recommendedName>
    <alternativeName>
        <fullName evidence="15">Phenylalanyl-tRNA synthetase beta subunit</fullName>
        <shortName evidence="15">PheRS</shortName>
    </alternativeName>
</protein>
<dbReference type="NCBIfam" id="TIGR00472">
    <property type="entry name" value="pheT_bact"/>
    <property type="match status" value="1"/>
</dbReference>
<dbReference type="PANTHER" id="PTHR10947">
    <property type="entry name" value="PHENYLALANYL-TRNA SYNTHETASE BETA CHAIN AND LEUCINE-RICH REPEAT-CONTAINING PROTEIN 47"/>
    <property type="match status" value="1"/>
</dbReference>
<dbReference type="SUPFAM" id="SSF46955">
    <property type="entry name" value="Putative DNA-binding domain"/>
    <property type="match status" value="1"/>
</dbReference>
<organism evidence="20 21">
    <name type="scientific">Thermodesulfitimonas autotrophica</name>
    <dbReference type="NCBI Taxonomy" id="1894989"/>
    <lineage>
        <taxon>Bacteria</taxon>
        <taxon>Bacillati</taxon>
        <taxon>Bacillota</taxon>
        <taxon>Clostridia</taxon>
        <taxon>Thermoanaerobacterales</taxon>
        <taxon>Thermoanaerobacteraceae</taxon>
        <taxon>Thermodesulfitimonas</taxon>
    </lineage>
</organism>
<reference evidence="20 21" key="1">
    <citation type="submission" date="2018-11" db="EMBL/GenBank/DDBJ databases">
        <title>Genomic Encyclopedia of Type Strains, Phase IV (KMG-IV): sequencing the most valuable type-strain genomes for metagenomic binning, comparative biology and taxonomic classification.</title>
        <authorList>
            <person name="Goeker M."/>
        </authorList>
    </citation>
    <scope>NUCLEOTIDE SEQUENCE [LARGE SCALE GENOMIC DNA]</scope>
    <source>
        <strain evidence="20 21">DSM 102936</strain>
    </source>
</reference>
<comment type="subunit">
    <text evidence="3 15">Tetramer of two alpha and two beta subunits.</text>
</comment>
<evidence type="ECO:0000256" key="16">
    <source>
        <dbReference type="PROSITE-ProRule" id="PRU00209"/>
    </source>
</evidence>
<dbReference type="GO" id="GO:0000049">
    <property type="term" value="F:tRNA binding"/>
    <property type="evidence" value="ECO:0007669"/>
    <property type="project" value="UniProtKB-UniRule"/>
</dbReference>
<dbReference type="CDD" id="cd02796">
    <property type="entry name" value="tRNA_bind_bactPheRS"/>
    <property type="match status" value="1"/>
</dbReference>
<keyword evidence="11 16" id="KW-0694">RNA-binding</keyword>
<evidence type="ECO:0000259" key="17">
    <source>
        <dbReference type="PROSITE" id="PS50886"/>
    </source>
</evidence>
<feature type="binding site" evidence="15">
    <location>
        <position position="462"/>
    </location>
    <ligand>
        <name>Mg(2+)</name>
        <dbReference type="ChEBI" id="CHEBI:18420"/>
        <note>shared with alpha subunit</note>
    </ligand>
</feature>
<dbReference type="Gene3D" id="3.50.40.10">
    <property type="entry name" value="Phenylalanyl-trna Synthetase, Chain B, domain 3"/>
    <property type="match status" value="1"/>
</dbReference>
<dbReference type="SMART" id="SM00873">
    <property type="entry name" value="B3_4"/>
    <property type="match status" value="1"/>
</dbReference>
<dbReference type="EC" id="6.1.1.20" evidence="15"/>
<comment type="subcellular location">
    <subcellularLocation>
        <location evidence="1 15">Cytoplasm</location>
    </subcellularLocation>
</comment>
<comment type="similarity">
    <text evidence="2 15">Belongs to the phenylalanyl-tRNA synthetase beta subunit family. Type 1 subfamily.</text>
</comment>
<evidence type="ECO:0000256" key="6">
    <source>
        <dbReference type="ARBA" id="ARBA00022598"/>
    </source>
</evidence>
<keyword evidence="12 15" id="KW-0648">Protein biosynthesis</keyword>
<evidence type="ECO:0000256" key="3">
    <source>
        <dbReference type="ARBA" id="ARBA00011209"/>
    </source>
</evidence>
<dbReference type="HAMAP" id="MF_00283">
    <property type="entry name" value="Phe_tRNA_synth_beta1"/>
    <property type="match status" value="1"/>
</dbReference>
<feature type="domain" description="TRNA-binding" evidence="17">
    <location>
        <begin position="39"/>
        <end position="147"/>
    </location>
</feature>
<keyword evidence="8 15" id="KW-0547">Nucleotide-binding</keyword>
<dbReference type="Pfam" id="PF17759">
    <property type="entry name" value="tRNA_synthFbeta"/>
    <property type="match status" value="1"/>
</dbReference>
<dbReference type="PANTHER" id="PTHR10947:SF0">
    <property type="entry name" value="PHENYLALANINE--TRNA LIGASE BETA SUBUNIT"/>
    <property type="match status" value="1"/>
</dbReference>
<evidence type="ECO:0000256" key="1">
    <source>
        <dbReference type="ARBA" id="ARBA00004496"/>
    </source>
</evidence>
<keyword evidence="7 15" id="KW-0479">Metal-binding</keyword>
<dbReference type="GO" id="GO:0140096">
    <property type="term" value="F:catalytic activity, acting on a protein"/>
    <property type="evidence" value="ECO:0007669"/>
    <property type="project" value="UniProtKB-ARBA"/>
</dbReference>
<dbReference type="GO" id="GO:0016740">
    <property type="term" value="F:transferase activity"/>
    <property type="evidence" value="ECO:0007669"/>
    <property type="project" value="UniProtKB-ARBA"/>
</dbReference>
<dbReference type="InterPro" id="IPR012340">
    <property type="entry name" value="NA-bd_OB-fold"/>
</dbReference>
<dbReference type="GO" id="GO:0005524">
    <property type="term" value="F:ATP binding"/>
    <property type="evidence" value="ECO:0007669"/>
    <property type="project" value="UniProtKB-UniRule"/>
</dbReference>
<dbReference type="InterPro" id="IPR005146">
    <property type="entry name" value="B3/B4_tRNA-bd"/>
</dbReference>
<comment type="catalytic activity">
    <reaction evidence="14 15">
        <text>tRNA(Phe) + L-phenylalanine + ATP = L-phenylalanyl-tRNA(Phe) + AMP + diphosphate + H(+)</text>
        <dbReference type="Rhea" id="RHEA:19413"/>
        <dbReference type="Rhea" id="RHEA-COMP:9668"/>
        <dbReference type="Rhea" id="RHEA-COMP:9699"/>
        <dbReference type="ChEBI" id="CHEBI:15378"/>
        <dbReference type="ChEBI" id="CHEBI:30616"/>
        <dbReference type="ChEBI" id="CHEBI:33019"/>
        <dbReference type="ChEBI" id="CHEBI:58095"/>
        <dbReference type="ChEBI" id="CHEBI:78442"/>
        <dbReference type="ChEBI" id="CHEBI:78531"/>
        <dbReference type="ChEBI" id="CHEBI:456215"/>
        <dbReference type="EC" id="6.1.1.20"/>
    </reaction>
</comment>
<dbReference type="Gene3D" id="2.40.50.140">
    <property type="entry name" value="Nucleic acid-binding proteins"/>
    <property type="match status" value="1"/>
</dbReference>
<dbReference type="FunFam" id="3.50.40.10:FF:000001">
    <property type="entry name" value="Phenylalanine--tRNA ligase beta subunit"/>
    <property type="match status" value="1"/>
</dbReference>
<feature type="binding site" evidence="15">
    <location>
        <position position="459"/>
    </location>
    <ligand>
        <name>Mg(2+)</name>
        <dbReference type="ChEBI" id="CHEBI:18420"/>
        <note>shared with alpha subunit</note>
    </ligand>
</feature>
<dbReference type="SUPFAM" id="SSF55681">
    <property type="entry name" value="Class II aaRS and biotin synthetases"/>
    <property type="match status" value="1"/>
</dbReference>
<dbReference type="EMBL" id="RKRE01000002">
    <property type="protein sequence ID" value="RPF46663.1"/>
    <property type="molecule type" value="Genomic_DNA"/>
</dbReference>
<keyword evidence="4 15" id="KW-0963">Cytoplasm</keyword>
<feature type="binding site" evidence="15">
    <location>
        <position position="453"/>
    </location>
    <ligand>
        <name>Mg(2+)</name>
        <dbReference type="ChEBI" id="CHEBI:18420"/>
        <note>shared with alpha subunit</note>
    </ligand>
</feature>
<evidence type="ECO:0000256" key="4">
    <source>
        <dbReference type="ARBA" id="ARBA00022490"/>
    </source>
</evidence>
<name>A0A3N5ANY8_9THEO</name>
<accession>A0A3N5ANY8</accession>
<keyword evidence="13 15" id="KW-0030">Aminoacyl-tRNA synthetase</keyword>
<dbReference type="InterPro" id="IPR045864">
    <property type="entry name" value="aa-tRNA-synth_II/BPL/LPL"/>
</dbReference>
<evidence type="ECO:0000256" key="11">
    <source>
        <dbReference type="ARBA" id="ARBA00022884"/>
    </source>
</evidence>
<dbReference type="Pfam" id="PF01588">
    <property type="entry name" value="tRNA_bind"/>
    <property type="match status" value="1"/>
</dbReference>
<keyword evidence="21" id="KW-1185">Reference proteome</keyword>
<evidence type="ECO:0000256" key="8">
    <source>
        <dbReference type="ARBA" id="ARBA00022741"/>
    </source>
</evidence>
<dbReference type="InterPro" id="IPR005121">
    <property type="entry name" value="Fdx_antiC-bd"/>
</dbReference>
<dbReference type="PROSITE" id="PS51483">
    <property type="entry name" value="B5"/>
    <property type="match status" value="1"/>
</dbReference>
<comment type="cofactor">
    <cofactor evidence="15">
        <name>Mg(2+)</name>
        <dbReference type="ChEBI" id="CHEBI:18420"/>
    </cofactor>
    <text evidence="15">Binds 2 magnesium ions per tetramer.</text>
</comment>
<dbReference type="Proteomes" id="UP000282654">
    <property type="component" value="Unassembled WGS sequence"/>
</dbReference>
<dbReference type="CDD" id="cd00769">
    <property type="entry name" value="PheRS_beta_core"/>
    <property type="match status" value="1"/>
</dbReference>
<evidence type="ECO:0000256" key="10">
    <source>
        <dbReference type="ARBA" id="ARBA00022842"/>
    </source>
</evidence>
<dbReference type="Gene3D" id="3.30.930.10">
    <property type="entry name" value="Bira Bifunctional Protein, Domain 2"/>
    <property type="match status" value="1"/>
</dbReference>
<feature type="domain" description="FDX-ACB" evidence="18">
    <location>
        <begin position="704"/>
        <end position="797"/>
    </location>
</feature>
<dbReference type="InterPro" id="IPR041616">
    <property type="entry name" value="PheRS_beta_core"/>
</dbReference>
<dbReference type="Pfam" id="PF03483">
    <property type="entry name" value="B3_4"/>
    <property type="match status" value="1"/>
</dbReference>